<dbReference type="AlphaFoldDB" id="A0A7X6LYJ4"/>
<protein>
    <submittedName>
        <fullName evidence="3">ParB N-terminal domain-containing protein</fullName>
    </submittedName>
</protein>
<dbReference type="Gene3D" id="3.90.1530.10">
    <property type="entry name" value="Conserved hypothetical protein from pyrococcus furiosus pfu- 392566-001, ParB domain"/>
    <property type="match status" value="1"/>
</dbReference>
<keyword evidence="4" id="KW-1185">Reference proteome</keyword>
<sequence>MSSTALTVVPDIEPDAGSASFTAAGNQAGDEHTDTQPVPAGIADEDTDDRTPVPLNATAAYMAPRELVIAENVRKDFDVAAHPKQAASIREFGVTAPVLAEREPDGTVHVIDGQVRVLIAQAVGASRVPVWITDAPTEVDIKQRRIERAMAQINLNERRIPLTQADYAAGVALMMDLGASPTRIARGLQTAKRADVRKLAAVGRSAAGRTLADDGQYSLDQLAMIAEYDNLGDTDAVEKLTSASRYNFGYMAKAIAADREETRRRLHASLPYAAYGFGILTDEPGSDDGYLAITDLVRSDGEPVTDDDVHADPARWLAWVDVEENGELVDTATGELVDPDTVDWVTQDHPGTEPGDGLRRADGLAWRDRWIPAYYVPADQLDTAGLRPAVARAADPHEALAAAERAVAEREQSRLARRRVRELNKRGVAAAERREDFLATYFQRTKPPTQAAHFVSEYLARNLAPGALQLVTKLLGIGFSTEELVKVIGSASVNRAWVLALGMVLATREVTLDKSLWRTHSDATARYLHLLADITGPDDDFALVDVEQAAAGDIDYRDIPIDQ</sequence>
<dbReference type="InterPro" id="IPR003115">
    <property type="entry name" value="ParB_N"/>
</dbReference>
<dbReference type="PANTHER" id="PTHR33375:SF1">
    <property type="entry name" value="CHROMOSOME-PARTITIONING PROTEIN PARB-RELATED"/>
    <property type="match status" value="1"/>
</dbReference>
<evidence type="ECO:0000256" key="1">
    <source>
        <dbReference type="SAM" id="MobiDB-lite"/>
    </source>
</evidence>
<dbReference type="CDD" id="cd16387">
    <property type="entry name" value="ParB_N_Srx"/>
    <property type="match status" value="1"/>
</dbReference>
<evidence type="ECO:0000259" key="2">
    <source>
        <dbReference type="SMART" id="SM00470"/>
    </source>
</evidence>
<feature type="domain" description="ParB-like N-terminal" evidence="2">
    <location>
        <begin position="60"/>
        <end position="149"/>
    </location>
</feature>
<dbReference type="RefSeq" id="WP_040719001.1">
    <property type="nucleotide sequence ID" value="NZ_CAWPHS010000003.1"/>
</dbReference>
<dbReference type="GO" id="GO:0007059">
    <property type="term" value="P:chromosome segregation"/>
    <property type="evidence" value="ECO:0007669"/>
    <property type="project" value="TreeGrafter"/>
</dbReference>
<dbReference type="Proteomes" id="UP000523447">
    <property type="component" value="Unassembled WGS sequence"/>
</dbReference>
<dbReference type="SUPFAM" id="SSF110849">
    <property type="entry name" value="ParB/Sulfiredoxin"/>
    <property type="match status" value="1"/>
</dbReference>
<accession>A0A7X6LYJ4</accession>
<feature type="region of interest" description="Disordered" evidence="1">
    <location>
        <begin position="1"/>
        <end position="52"/>
    </location>
</feature>
<gene>
    <name evidence="3" type="ORF">HGA07_13025</name>
</gene>
<dbReference type="InterPro" id="IPR036086">
    <property type="entry name" value="ParB/Sulfiredoxin_sf"/>
</dbReference>
<comment type="caution">
    <text evidence="3">The sequence shown here is derived from an EMBL/GenBank/DDBJ whole genome shotgun (WGS) entry which is preliminary data.</text>
</comment>
<dbReference type="EMBL" id="JAAXPE010000011">
    <property type="protein sequence ID" value="NKY86551.1"/>
    <property type="molecule type" value="Genomic_DNA"/>
</dbReference>
<dbReference type="GO" id="GO:0005694">
    <property type="term" value="C:chromosome"/>
    <property type="evidence" value="ECO:0007669"/>
    <property type="project" value="TreeGrafter"/>
</dbReference>
<dbReference type="InterPro" id="IPR050336">
    <property type="entry name" value="Chromosome_partition/occlusion"/>
</dbReference>
<dbReference type="SMART" id="SM00470">
    <property type="entry name" value="ParB"/>
    <property type="match status" value="1"/>
</dbReference>
<dbReference type="PANTHER" id="PTHR33375">
    <property type="entry name" value="CHROMOSOME-PARTITIONING PROTEIN PARB-RELATED"/>
    <property type="match status" value="1"/>
</dbReference>
<proteinExistence type="predicted"/>
<evidence type="ECO:0000313" key="4">
    <source>
        <dbReference type="Proteomes" id="UP000523447"/>
    </source>
</evidence>
<evidence type="ECO:0000313" key="3">
    <source>
        <dbReference type="EMBL" id="NKY86551.1"/>
    </source>
</evidence>
<reference evidence="3 4" key="1">
    <citation type="submission" date="2020-04" db="EMBL/GenBank/DDBJ databases">
        <title>MicrobeNet Type strains.</title>
        <authorList>
            <person name="Nicholson A.C."/>
        </authorList>
    </citation>
    <scope>NUCLEOTIDE SEQUENCE [LARGE SCALE GENOMIC DNA]</scope>
    <source>
        <strain evidence="3 4">DSM 44445</strain>
    </source>
</reference>
<name>A0A7X6LYJ4_9NOCA</name>
<organism evidence="3 4">
    <name type="scientific">Nocardia veterana</name>
    <dbReference type="NCBI Taxonomy" id="132249"/>
    <lineage>
        <taxon>Bacteria</taxon>
        <taxon>Bacillati</taxon>
        <taxon>Actinomycetota</taxon>
        <taxon>Actinomycetes</taxon>
        <taxon>Mycobacteriales</taxon>
        <taxon>Nocardiaceae</taxon>
        <taxon>Nocardia</taxon>
    </lineage>
</organism>